<gene>
    <name evidence="6" type="ORF">GYA55_14750</name>
</gene>
<dbReference type="InterPro" id="IPR051923">
    <property type="entry name" value="Glycosyl_Hydrolase_39"/>
</dbReference>
<dbReference type="GO" id="GO:0004553">
    <property type="term" value="F:hydrolase activity, hydrolyzing O-glycosyl compounds"/>
    <property type="evidence" value="ECO:0007669"/>
    <property type="project" value="InterPro"/>
</dbReference>
<evidence type="ECO:0000256" key="2">
    <source>
        <dbReference type="ARBA" id="ARBA00023295"/>
    </source>
</evidence>
<dbReference type="Gene3D" id="3.20.20.80">
    <property type="entry name" value="Glycosidases"/>
    <property type="match status" value="1"/>
</dbReference>
<comment type="caution">
    <text evidence="6">The sequence shown here is derived from an EMBL/GenBank/DDBJ whole genome shotgun (WGS) entry which is preliminary data.</text>
</comment>
<organism evidence="6 7">
    <name type="scientific">SAR324 cluster bacterium</name>
    <dbReference type="NCBI Taxonomy" id="2024889"/>
    <lineage>
        <taxon>Bacteria</taxon>
        <taxon>Deltaproteobacteria</taxon>
        <taxon>SAR324 cluster</taxon>
    </lineage>
</organism>
<name>A0A7X9FV18_9DELT</name>
<dbReference type="EMBL" id="JAAZON010000668">
    <property type="protein sequence ID" value="NMC64421.1"/>
    <property type="molecule type" value="Genomic_DNA"/>
</dbReference>
<feature type="signal peptide" evidence="4">
    <location>
        <begin position="1"/>
        <end position="22"/>
    </location>
</feature>
<dbReference type="SUPFAM" id="SSF51445">
    <property type="entry name" value="(Trans)glycosidases"/>
    <property type="match status" value="1"/>
</dbReference>
<dbReference type="Pfam" id="PF00150">
    <property type="entry name" value="Cellulase"/>
    <property type="match status" value="1"/>
</dbReference>
<dbReference type="InterPro" id="IPR018087">
    <property type="entry name" value="Glyco_hydro_5_CS"/>
</dbReference>
<dbReference type="PANTHER" id="PTHR12631:SF10">
    <property type="entry name" value="BETA-XYLOSIDASE-LIKE PROTEIN-RELATED"/>
    <property type="match status" value="1"/>
</dbReference>
<sequence>MKHILIFILCIFLLNSCNSSHLEDAIGLAQGIPRKTIDTNLMGVNAFMNDSRFSSPRAQFQELRDILRLKYVRMLVNWNDGVQASPEAQPDFSWSDSVIGDIPEGIDALIIINGLPSWMSDSSYWINGNPRKTFIERWFKPIVARYSNNPHIVGWQVWNEPNMQSNPENALLGFNNPENYVEMLGLAYSVAKDLSPSKLVINAATTAINQNFPETRDYNRAMRDAGADNFVDVWAIHYYGKQFENIVREGGVADFCNGLNKEIWITESGAMGVNEQLAYVEQAWPYLSEKIDRLGRIYYYQFTEASSPESTYGLRNLSSTASLSDLYIWLRDRG</sequence>
<accession>A0A7X9FV18</accession>
<comment type="similarity">
    <text evidence="3">Belongs to the glycosyl hydrolase 5 (cellulase A) family.</text>
</comment>
<proteinExistence type="inferred from homology"/>
<keyword evidence="4" id="KW-0732">Signal</keyword>
<feature type="chain" id="PRO_5030780848" evidence="4">
    <location>
        <begin position="23"/>
        <end position="334"/>
    </location>
</feature>
<evidence type="ECO:0000259" key="5">
    <source>
        <dbReference type="Pfam" id="PF00150"/>
    </source>
</evidence>
<keyword evidence="1 3" id="KW-0378">Hydrolase</keyword>
<evidence type="ECO:0000313" key="6">
    <source>
        <dbReference type="EMBL" id="NMC64421.1"/>
    </source>
</evidence>
<protein>
    <submittedName>
        <fullName evidence="6">Cellulase family glycosylhydrolase</fullName>
    </submittedName>
</protein>
<keyword evidence="2 3" id="KW-0326">Glycosidase</keyword>
<evidence type="ECO:0000256" key="1">
    <source>
        <dbReference type="ARBA" id="ARBA00022801"/>
    </source>
</evidence>
<evidence type="ECO:0000256" key="4">
    <source>
        <dbReference type="SAM" id="SignalP"/>
    </source>
</evidence>
<dbReference type="GO" id="GO:0000272">
    <property type="term" value="P:polysaccharide catabolic process"/>
    <property type="evidence" value="ECO:0007669"/>
    <property type="project" value="InterPro"/>
</dbReference>
<dbReference type="InterPro" id="IPR017853">
    <property type="entry name" value="GH"/>
</dbReference>
<reference evidence="6 7" key="1">
    <citation type="journal article" date="2020" name="Biotechnol. Biofuels">
        <title>New insights from the biogas microbiome by comprehensive genome-resolved metagenomics of nearly 1600 species originating from multiple anaerobic digesters.</title>
        <authorList>
            <person name="Campanaro S."/>
            <person name="Treu L."/>
            <person name="Rodriguez-R L.M."/>
            <person name="Kovalovszki A."/>
            <person name="Ziels R.M."/>
            <person name="Maus I."/>
            <person name="Zhu X."/>
            <person name="Kougias P.G."/>
            <person name="Basile A."/>
            <person name="Luo G."/>
            <person name="Schluter A."/>
            <person name="Konstantinidis K.T."/>
            <person name="Angelidaki I."/>
        </authorList>
    </citation>
    <scope>NUCLEOTIDE SEQUENCE [LARGE SCALE GENOMIC DNA]</scope>
    <source>
        <strain evidence="6">AS27yjCOA_65</strain>
    </source>
</reference>
<dbReference type="AlphaFoldDB" id="A0A7X9FV18"/>
<dbReference type="PANTHER" id="PTHR12631">
    <property type="entry name" value="ALPHA-L-IDURONIDASE"/>
    <property type="match status" value="1"/>
</dbReference>
<dbReference type="PROSITE" id="PS00659">
    <property type="entry name" value="GLYCOSYL_HYDROL_F5"/>
    <property type="match status" value="1"/>
</dbReference>
<evidence type="ECO:0000256" key="3">
    <source>
        <dbReference type="RuleBase" id="RU361153"/>
    </source>
</evidence>
<dbReference type="InterPro" id="IPR001547">
    <property type="entry name" value="Glyco_hydro_5"/>
</dbReference>
<dbReference type="Proteomes" id="UP000524246">
    <property type="component" value="Unassembled WGS sequence"/>
</dbReference>
<feature type="domain" description="Glycoside hydrolase family 5" evidence="5">
    <location>
        <begin position="38"/>
        <end position="202"/>
    </location>
</feature>
<evidence type="ECO:0000313" key="7">
    <source>
        <dbReference type="Proteomes" id="UP000524246"/>
    </source>
</evidence>